<name>A0A396RTH9_9SPHN</name>
<protein>
    <submittedName>
        <fullName evidence="1">Uncharacterized protein</fullName>
    </submittedName>
</protein>
<dbReference type="Proteomes" id="UP000266693">
    <property type="component" value="Unassembled WGS sequence"/>
</dbReference>
<keyword evidence="2" id="KW-1185">Reference proteome</keyword>
<evidence type="ECO:0000313" key="2">
    <source>
        <dbReference type="Proteomes" id="UP000266693"/>
    </source>
</evidence>
<comment type="caution">
    <text evidence="1">The sequence shown here is derived from an EMBL/GenBank/DDBJ whole genome shotgun (WGS) entry which is preliminary data.</text>
</comment>
<dbReference type="OrthoDB" id="7450573at2"/>
<gene>
    <name evidence="1" type="ORF">D1610_09545</name>
</gene>
<dbReference type="RefSeq" id="WP_118863939.1">
    <property type="nucleotide sequence ID" value="NZ_QWLV01000003.1"/>
</dbReference>
<evidence type="ECO:0000313" key="1">
    <source>
        <dbReference type="EMBL" id="RHW17673.1"/>
    </source>
</evidence>
<organism evidence="1 2">
    <name type="scientific">Sphingomonas gilva</name>
    <dbReference type="NCBI Taxonomy" id="2305907"/>
    <lineage>
        <taxon>Bacteria</taxon>
        <taxon>Pseudomonadati</taxon>
        <taxon>Pseudomonadota</taxon>
        <taxon>Alphaproteobacteria</taxon>
        <taxon>Sphingomonadales</taxon>
        <taxon>Sphingomonadaceae</taxon>
        <taxon>Sphingomonas</taxon>
    </lineage>
</organism>
<reference evidence="1 2" key="1">
    <citation type="submission" date="2018-08" db="EMBL/GenBank/DDBJ databases">
        <title>The multiple taxonomic identification of Sphingomonas gilva.</title>
        <authorList>
            <person name="Zhu D."/>
            <person name="Zheng S."/>
        </authorList>
    </citation>
    <scope>NUCLEOTIDE SEQUENCE [LARGE SCALE GENOMIC DNA]</scope>
    <source>
        <strain evidence="1 2">ZDH117</strain>
    </source>
</reference>
<sequence>MTDAALAQEIARNFDYLQRNLAAYLPLHRDRYALLKAGSIIDFFDTAGDADDAGATRFADNLYSIQQVTNEPVELGLYANAPD</sequence>
<accession>A0A396RTH9</accession>
<dbReference type="AlphaFoldDB" id="A0A396RTH9"/>
<proteinExistence type="predicted"/>
<dbReference type="EMBL" id="QWLV01000003">
    <property type="protein sequence ID" value="RHW17673.1"/>
    <property type="molecule type" value="Genomic_DNA"/>
</dbReference>